<reference evidence="2" key="2">
    <citation type="submission" date="2020-09" db="EMBL/GenBank/DDBJ databases">
        <authorList>
            <person name="Sun Q."/>
            <person name="Ohkuma M."/>
        </authorList>
    </citation>
    <scope>NUCLEOTIDE SEQUENCE</scope>
    <source>
        <strain evidence="2">JCM 4518</strain>
    </source>
</reference>
<evidence type="ECO:0000313" key="3">
    <source>
        <dbReference type="Proteomes" id="UP000644020"/>
    </source>
</evidence>
<gene>
    <name evidence="2" type="ORF">GCM10010305_60000</name>
</gene>
<accession>A0A918T7Y6</accession>
<dbReference type="AlphaFoldDB" id="A0A918T7Y6"/>
<organism evidence="2 3">
    <name type="scientific">Streptomyces termitum</name>
    <dbReference type="NCBI Taxonomy" id="67368"/>
    <lineage>
        <taxon>Bacteria</taxon>
        <taxon>Bacillati</taxon>
        <taxon>Actinomycetota</taxon>
        <taxon>Actinomycetes</taxon>
        <taxon>Kitasatosporales</taxon>
        <taxon>Streptomycetaceae</taxon>
        <taxon>Streptomyces</taxon>
    </lineage>
</organism>
<protein>
    <submittedName>
        <fullName evidence="2">Uncharacterized protein</fullName>
    </submittedName>
</protein>
<reference evidence="2" key="1">
    <citation type="journal article" date="2014" name="Int. J. Syst. Evol. Microbiol.">
        <title>Complete genome sequence of Corynebacterium casei LMG S-19264T (=DSM 44701T), isolated from a smear-ripened cheese.</title>
        <authorList>
            <consortium name="US DOE Joint Genome Institute (JGI-PGF)"/>
            <person name="Walter F."/>
            <person name="Albersmeier A."/>
            <person name="Kalinowski J."/>
            <person name="Ruckert C."/>
        </authorList>
    </citation>
    <scope>NUCLEOTIDE SEQUENCE</scope>
    <source>
        <strain evidence="2">JCM 4518</strain>
    </source>
</reference>
<evidence type="ECO:0000313" key="2">
    <source>
        <dbReference type="EMBL" id="GHB09083.1"/>
    </source>
</evidence>
<feature type="compositionally biased region" description="Basic and acidic residues" evidence="1">
    <location>
        <begin position="78"/>
        <end position="101"/>
    </location>
</feature>
<name>A0A918T7Y6_9ACTN</name>
<feature type="compositionally biased region" description="Polar residues" evidence="1">
    <location>
        <begin position="1"/>
        <end position="15"/>
    </location>
</feature>
<proteinExistence type="predicted"/>
<sequence>MPMEISSPSDTSQAHTAALPHGLLHAATLPAPARPGGSRHPDMHAGRRACTAAGVRDIRTGDERQGIATVASSPAGGPHDRTRHGGRDRCRNRKAEAFGMA</sequence>
<comment type="caution">
    <text evidence="2">The sequence shown here is derived from an EMBL/GenBank/DDBJ whole genome shotgun (WGS) entry which is preliminary data.</text>
</comment>
<keyword evidence="3" id="KW-1185">Reference proteome</keyword>
<feature type="region of interest" description="Disordered" evidence="1">
    <location>
        <begin position="1"/>
        <end position="48"/>
    </location>
</feature>
<evidence type="ECO:0000256" key="1">
    <source>
        <dbReference type="SAM" id="MobiDB-lite"/>
    </source>
</evidence>
<feature type="region of interest" description="Disordered" evidence="1">
    <location>
        <begin position="63"/>
        <end position="101"/>
    </location>
</feature>
<dbReference type="Proteomes" id="UP000644020">
    <property type="component" value="Unassembled WGS sequence"/>
</dbReference>
<dbReference type="EMBL" id="BMUL01000025">
    <property type="protein sequence ID" value="GHB09083.1"/>
    <property type="molecule type" value="Genomic_DNA"/>
</dbReference>